<evidence type="ECO:0000256" key="1">
    <source>
        <dbReference type="SAM" id="SignalP"/>
    </source>
</evidence>
<feature type="chain" id="PRO_5022849418" description="Lipoprotein" evidence="1">
    <location>
        <begin position="24"/>
        <end position="206"/>
    </location>
</feature>
<name>A0A5C6ZJE9_9FLAO</name>
<dbReference type="Proteomes" id="UP000321578">
    <property type="component" value="Unassembled WGS sequence"/>
</dbReference>
<reference evidence="2 3" key="1">
    <citation type="submission" date="2019-08" db="EMBL/GenBank/DDBJ databases">
        <title>Genomes of Subsaximicrobium wynnwilliamsii strains.</title>
        <authorList>
            <person name="Bowman J.P."/>
        </authorList>
    </citation>
    <scope>NUCLEOTIDE SEQUENCE [LARGE SCALE GENOMIC DNA]</scope>
    <source>
        <strain evidence="2 3">2-80-2</strain>
    </source>
</reference>
<comment type="caution">
    <text evidence="2">The sequence shown here is derived from an EMBL/GenBank/DDBJ whole genome shotgun (WGS) entry which is preliminary data.</text>
</comment>
<feature type="signal peptide" evidence="1">
    <location>
        <begin position="1"/>
        <end position="23"/>
    </location>
</feature>
<gene>
    <name evidence="2" type="ORF">ESY86_09465</name>
</gene>
<dbReference type="OrthoDB" id="1431329at2"/>
<keyword evidence="3" id="KW-1185">Reference proteome</keyword>
<dbReference type="AlphaFoldDB" id="A0A5C6ZJE9"/>
<evidence type="ECO:0008006" key="4">
    <source>
        <dbReference type="Google" id="ProtNLM"/>
    </source>
</evidence>
<keyword evidence="1" id="KW-0732">Signal</keyword>
<evidence type="ECO:0000313" key="3">
    <source>
        <dbReference type="Proteomes" id="UP000321578"/>
    </source>
</evidence>
<protein>
    <recommendedName>
        <fullName evidence="4">Lipoprotein</fullName>
    </recommendedName>
</protein>
<organism evidence="2 3">
    <name type="scientific">Subsaximicrobium wynnwilliamsii</name>
    <dbReference type="NCBI Taxonomy" id="291179"/>
    <lineage>
        <taxon>Bacteria</taxon>
        <taxon>Pseudomonadati</taxon>
        <taxon>Bacteroidota</taxon>
        <taxon>Flavobacteriia</taxon>
        <taxon>Flavobacteriales</taxon>
        <taxon>Flavobacteriaceae</taxon>
        <taxon>Subsaximicrobium</taxon>
    </lineage>
</organism>
<evidence type="ECO:0000313" key="2">
    <source>
        <dbReference type="EMBL" id="TXD89260.1"/>
    </source>
</evidence>
<dbReference type="RefSeq" id="WP_147086343.1">
    <property type="nucleotide sequence ID" value="NZ_VORN01000008.1"/>
</dbReference>
<sequence length="206" mass="24009">MVNKAFFLIMVIAILAMHCGCQSSIYDNEESLLNYLKVESNGYVQHKTVNGVDFTLMYRPTDLLVKQEMGGMESTESIESLRKRYDKFLYFNLSMSRNNSELLNTEPKNKNQFTAMVNQLVFGMEEKVYLYTQKKDTIALADYIYPRMYGMTNATTIMFIYPKSEELLKQEYLTFVIQDLGLYTGEVKFKTELDLIINQPKLSFKD</sequence>
<proteinExistence type="predicted"/>
<accession>A0A5C6ZJE9</accession>
<dbReference type="EMBL" id="VORO01000008">
    <property type="protein sequence ID" value="TXD89260.1"/>
    <property type="molecule type" value="Genomic_DNA"/>
</dbReference>